<dbReference type="InterPro" id="IPR000195">
    <property type="entry name" value="Rab-GAP-TBC_dom"/>
</dbReference>
<dbReference type="STRING" id="670386.D3BHG9"/>
<evidence type="ECO:0000259" key="2">
    <source>
        <dbReference type="PROSITE" id="PS50086"/>
    </source>
</evidence>
<dbReference type="Proteomes" id="UP000001396">
    <property type="component" value="Unassembled WGS sequence"/>
</dbReference>
<feature type="domain" description="Rab-GAP TBC" evidence="2">
    <location>
        <begin position="216"/>
        <end position="434"/>
    </location>
</feature>
<dbReference type="Gene3D" id="1.10.472.80">
    <property type="entry name" value="Ypt/Rab-GAP domain of gyp1p, domain 3"/>
    <property type="match status" value="1"/>
</dbReference>
<feature type="region of interest" description="Disordered" evidence="1">
    <location>
        <begin position="44"/>
        <end position="74"/>
    </location>
</feature>
<dbReference type="PROSITE" id="PS50086">
    <property type="entry name" value="TBC_RABGAP"/>
    <property type="match status" value="1"/>
</dbReference>
<dbReference type="InterPro" id="IPR035969">
    <property type="entry name" value="Rab-GAP_TBC_sf"/>
</dbReference>
<dbReference type="AlphaFoldDB" id="D3BHG9"/>
<dbReference type="GO" id="GO:0005096">
    <property type="term" value="F:GTPase activator activity"/>
    <property type="evidence" value="ECO:0007669"/>
    <property type="project" value="TreeGrafter"/>
</dbReference>
<sequence length="434" mass="49067">MIEINNSNRTSDAVDNVAAVNNVSEYDRCVDDSTLSCNHVDVTNTSSTTSNLNDSHDSNISSSSSSNSSSSSIGTTTALEQQMVNKIKIEDSVFKEEDLAQLCTISEPVDPHSTNSNNTATTATPINDDINDNNKSSSSSTCSENEQPPQQLTYLTNVQIFQRSPIFAKLKPPAMKEHVNTFPKLEKITPLEMEWMEQVMVWNTAQRDCTRLCRLGIPARLRGFIWRLCSGAVELEKKNIGVYHYFLTKQSDEYEYKISKDIARTFPKVEQFSKEQGQIALFNILKAYSVMDPEIGYTQGMSFIAAVLLSVMDEILFSHLKEIGVTPVLFASEWISTLFTYNFNLEISVRFWDVFFVSGRYYLHRLVLAILTIYERQLLQYDFEGAVEFLKKVGTIINPDHAISVADNIQITVSKIEELEEEYDHPDCGPSDYF</sequence>
<dbReference type="Pfam" id="PF00566">
    <property type="entry name" value="RabGAP-TBC"/>
    <property type="match status" value="2"/>
</dbReference>
<evidence type="ECO:0000313" key="3">
    <source>
        <dbReference type="EMBL" id="EFA79146.1"/>
    </source>
</evidence>
<dbReference type="SUPFAM" id="SSF47923">
    <property type="entry name" value="Ypt/Rab-GAP domain of gyp1p"/>
    <property type="match status" value="2"/>
</dbReference>
<dbReference type="RefSeq" id="XP_020431268.1">
    <property type="nucleotide sequence ID" value="XM_020578804.1"/>
</dbReference>
<comment type="caution">
    <text evidence="3">The sequence shown here is derived from an EMBL/GenBank/DDBJ whole genome shotgun (WGS) entry which is preliminary data.</text>
</comment>
<dbReference type="PANTHER" id="PTHR47219">
    <property type="entry name" value="RAB GTPASE-ACTIVATING PROTEIN 1-LIKE"/>
    <property type="match status" value="1"/>
</dbReference>
<dbReference type="EMBL" id="ADBJ01000036">
    <property type="protein sequence ID" value="EFA79146.1"/>
    <property type="molecule type" value="Genomic_DNA"/>
</dbReference>
<feature type="compositionally biased region" description="Low complexity" evidence="1">
    <location>
        <begin position="113"/>
        <end position="145"/>
    </location>
</feature>
<dbReference type="GeneID" id="31363451"/>
<organism evidence="3 4">
    <name type="scientific">Heterostelium pallidum (strain ATCC 26659 / Pp 5 / PN500)</name>
    <name type="common">Cellular slime mold</name>
    <name type="synonym">Polysphondylium pallidum</name>
    <dbReference type="NCBI Taxonomy" id="670386"/>
    <lineage>
        <taxon>Eukaryota</taxon>
        <taxon>Amoebozoa</taxon>
        <taxon>Evosea</taxon>
        <taxon>Eumycetozoa</taxon>
        <taxon>Dictyostelia</taxon>
        <taxon>Acytosteliales</taxon>
        <taxon>Acytosteliaceae</taxon>
        <taxon>Heterostelium</taxon>
    </lineage>
</organism>
<dbReference type="InterPro" id="IPR050302">
    <property type="entry name" value="Rab_GAP_TBC_domain"/>
</dbReference>
<dbReference type="InParanoid" id="D3BHG9"/>
<name>D3BHG9_HETP5</name>
<dbReference type="PANTHER" id="PTHR47219:SF9">
    <property type="entry name" value="GTPASE ACTIVATING PROTEIN AND CENTROSOME-ASSOCIATED, ISOFORM B"/>
    <property type="match status" value="1"/>
</dbReference>
<feature type="compositionally biased region" description="Low complexity" evidence="1">
    <location>
        <begin position="44"/>
        <end position="73"/>
    </location>
</feature>
<accession>D3BHG9</accession>
<evidence type="ECO:0000313" key="4">
    <source>
        <dbReference type="Proteomes" id="UP000001396"/>
    </source>
</evidence>
<keyword evidence="4" id="KW-1185">Reference proteome</keyword>
<protein>
    <submittedName>
        <fullName evidence="3">RabGAP/TBC domain-containing protein</fullName>
    </submittedName>
</protein>
<reference evidence="3 4" key="1">
    <citation type="journal article" date="2011" name="Genome Res.">
        <title>Phylogeny-wide analysis of social amoeba genomes highlights ancient origins for complex intercellular communication.</title>
        <authorList>
            <person name="Heidel A.J."/>
            <person name="Lawal H.M."/>
            <person name="Felder M."/>
            <person name="Schilde C."/>
            <person name="Helps N.R."/>
            <person name="Tunggal B."/>
            <person name="Rivero F."/>
            <person name="John U."/>
            <person name="Schleicher M."/>
            <person name="Eichinger L."/>
            <person name="Platzer M."/>
            <person name="Noegel A.A."/>
            <person name="Schaap P."/>
            <person name="Gloeckner G."/>
        </authorList>
    </citation>
    <scope>NUCLEOTIDE SEQUENCE [LARGE SCALE GENOMIC DNA]</scope>
    <source>
        <strain evidence="4">ATCC 26659 / Pp 5 / PN500</strain>
    </source>
</reference>
<feature type="region of interest" description="Disordered" evidence="1">
    <location>
        <begin position="107"/>
        <end position="148"/>
    </location>
</feature>
<dbReference type="SMART" id="SM00164">
    <property type="entry name" value="TBC"/>
    <property type="match status" value="1"/>
</dbReference>
<evidence type="ECO:0000256" key="1">
    <source>
        <dbReference type="SAM" id="MobiDB-lite"/>
    </source>
</evidence>
<gene>
    <name evidence="3" type="ORF">PPL_07971</name>
</gene>
<proteinExistence type="predicted"/>
<dbReference type="OMA" id="PLEMEWM"/>
<dbReference type="GO" id="GO:0031267">
    <property type="term" value="F:small GTPase binding"/>
    <property type="evidence" value="ECO:0007669"/>
    <property type="project" value="TreeGrafter"/>
</dbReference>